<evidence type="ECO:0000259" key="5">
    <source>
        <dbReference type="Pfam" id="PF08245"/>
    </source>
</evidence>
<keyword evidence="3" id="KW-0067">ATP-binding</keyword>
<dbReference type="Gene3D" id="3.90.190.20">
    <property type="entry name" value="Mur ligase, C-terminal domain"/>
    <property type="match status" value="1"/>
</dbReference>
<accession>A0A1F5Z2H7</accession>
<dbReference type="Pfam" id="PF08245">
    <property type="entry name" value="Mur_ligase_M"/>
    <property type="match status" value="1"/>
</dbReference>
<evidence type="ECO:0000313" key="7">
    <source>
        <dbReference type="Proteomes" id="UP000177354"/>
    </source>
</evidence>
<keyword evidence="2" id="KW-0547">Nucleotide-binding</keyword>
<feature type="transmembrane region" description="Helical" evidence="4">
    <location>
        <begin position="84"/>
        <end position="109"/>
    </location>
</feature>
<dbReference type="InterPro" id="IPR036565">
    <property type="entry name" value="Mur-like_cat_sf"/>
</dbReference>
<feature type="transmembrane region" description="Helical" evidence="4">
    <location>
        <begin position="159"/>
        <end position="184"/>
    </location>
</feature>
<dbReference type="PANTHER" id="PTHR43024">
    <property type="entry name" value="UDP-N-ACETYLMURAMOYL-TRIPEPTIDE--D-ALANYL-D-ALANINE LIGASE"/>
    <property type="match status" value="1"/>
</dbReference>
<feature type="transmembrane region" description="Helical" evidence="4">
    <location>
        <begin position="121"/>
        <end position="139"/>
    </location>
</feature>
<evidence type="ECO:0000256" key="2">
    <source>
        <dbReference type="ARBA" id="ARBA00022741"/>
    </source>
</evidence>
<dbReference type="SUPFAM" id="SSF53244">
    <property type="entry name" value="MurD-like peptide ligases, peptide-binding domain"/>
    <property type="match status" value="1"/>
</dbReference>
<comment type="caution">
    <text evidence="6">The sequence shown here is derived from an EMBL/GenBank/DDBJ whole genome shotgun (WGS) entry which is preliminary data.</text>
</comment>
<dbReference type="InterPro" id="IPR051046">
    <property type="entry name" value="MurCDEF_CellWall_CoF430Synth"/>
</dbReference>
<gene>
    <name evidence="6" type="ORF">A2777_06050</name>
</gene>
<dbReference type="GO" id="GO:0016881">
    <property type="term" value="F:acid-amino acid ligase activity"/>
    <property type="evidence" value="ECO:0007669"/>
    <property type="project" value="InterPro"/>
</dbReference>
<protein>
    <recommendedName>
        <fullName evidence="5">Mur ligase central domain-containing protein</fullName>
    </recommendedName>
</protein>
<keyword evidence="4" id="KW-0812">Transmembrane</keyword>
<feature type="transmembrane region" description="Helical" evidence="4">
    <location>
        <begin position="58"/>
        <end position="78"/>
    </location>
</feature>
<keyword evidence="4" id="KW-1133">Transmembrane helix</keyword>
<reference evidence="6 7" key="1">
    <citation type="journal article" date="2016" name="Nat. Commun.">
        <title>Thousands of microbial genomes shed light on interconnected biogeochemical processes in an aquifer system.</title>
        <authorList>
            <person name="Anantharaman K."/>
            <person name="Brown C.T."/>
            <person name="Hug L.A."/>
            <person name="Sharon I."/>
            <person name="Castelle C.J."/>
            <person name="Probst A.J."/>
            <person name="Thomas B.C."/>
            <person name="Singh A."/>
            <person name="Wilkins M.J."/>
            <person name="Karaoz U."/>
            <person name="Brodie E.L."/>
            <person name="Williams K.H."/>
            <person name="Hubbard S.S."/>
            <person name="Banfield J.F."/>
        </authorList>
    </citation>
    <scope>NUCLEOTIDE SEQUENCE [LARGE SCALE GENOMIC DNA]</scope>
</reference>
<keyword evidence="4" id="KW-0472">Membrane</keyword>
<dbReference type="InterPro" id="IPR036615">
    <property type="entry name" value="Mur_ligase_C_dom_sf"/>
</dbReference>
<dbReference type="Proteomes" id="UP000177354">
    <property type="component" value="Unassembled WGS sequence"/>
</dbReference>
<proteinExistence type="predicted"/>
<organism evidence="6 7">
    <name type="scientific">Candidatus Gottesmanbacteria bacterium RIFCSPHIGHO2_01_FULL_40_15</name>
    <dbReference type="NCBI Taxonomy" id="1798376"/>
    <lineage>
        <taxon>Bacteria</taxon>
        <taxon>Candidatus Gottesmaniibacteriota</taxon>
    </lineage>
</organism>
<dbReference type="EMBL" id="MFJF01000015">
    <property type="protein sequence ID" value="OGG06514.1"/>
    <property type="molecule type" value="Genomic_DNA"/>
</dbReference>
<dbReference type="PANTHER" id="PTHR43024:SF1">
    <property type="entry name" value="UDP-N-ACETYLMURAMOYL-TRIPEPTIDE--D-ALANYL-D-ALANINE LIGASE"/>
    <property type="match status" value="1"/>
</dbReference>
<dbReference type="Gene3D" id="3.40.1190.10">
    <property type="entry name" value="Mur-like, catalytic domain"/>
    <property type="match status" value="1"/>
</dbReference>
<dbReference type="GO" id="GO:0005524">
    <property type="term" value="F:ATP binding"/>
    <property type="evidence" value="ECO:0007669"/>
    <property type="project" value="UniProtKB-KW"/>
</dbReference>
<keyword evidence="1" id="KW-0436">Ligase</keyword>
<evidence type="ECO:0000313" key="6">
    <source>
        <dbReference type="EMBL" id="OGG06514.1"/>
    </source>
</evidence>
<dbReference type="InterPro" id="IPR013221">
    <property type="entry name" value="Mur_ligase_cen"/>
</dbReference>
<evidence type="ECO:0000256" key="3">
    <source>
        <dbReference type="ARBA" id="ARBA00022840"/>
    </source>
</evidence>
<evidence type="ECO:0000256" key="4">
    <source>
        <dbReference type="SAM" id="Phobius"/>
    </source>
</evidence>
<name>A0A1F5Z2H7_9BACT</name>
<feature type="domain" description="Mur ligase central" evidence="5">
    <location>
        <begin position="198"/>
        <end position="383"/>
    </location>
</feature>
<feature type="transmembrane region" description="Helical" evidence="4">
    <location>
        <begin position="6"/>
        <end position="29"/>
    </location>
</feature>
<dbReference type="SUPFAM" id="SSF53623">
    <property type="entry name" value="MurD-like peptide ligases, catalytic domain"/>
    <property type="match status" value="1"/>
</dbReference>
<sequence length="538" mass="61012">MLYNFVLIVFTAAFIFRTVKTLFFHIFLWQLKEFRPDRIIAHLKTDYGKKLLVNPLNIIKWILFIVIYSISLININLVEVPFSFHIIIYSFYLFWFIWLIETISIPFAVLRLRFKYPVPTVKSFSVLVFSSVLLLFPFISNPLEGMLLLGPLFDRLLPLFVFIAVVLVNIPAQIYKGLIVFLAARKINNFTGVSKIAITGSYGKTSTKEFLAALLMSKYKTLKTPGSFNTDYSVAAFINSKLTPADDFLIVEMGAYTRGEIKRLCRIVKPEAGIITGIGSQHLELFGSVSNLISAKAELITALPQNGIIVINVNNVHSGKIEKIAKERGLRLITADIKRDVRDVKIGKNYLSFSLKLNKKILPLKFNLAGKNNLENLLLAIKTAYAFGMSEYEIKKASRNIRPPLKTMNVIKQTSDITLIDDTFNVNYEGIISSAAYMKLYKGLRVLVLNPIIELGEMAQNLHFKIGKELGHVCDYLLVTNRNYFNNLSEGLKKGNRKNTVILPADKLSISQVRRKLFSDSVVIFSGKESAKWIKYFS</sequence>
<dbReference type="AlphaFoldDB" id="A0A1F5Z2H7"/>
<evidence type="ECO:0000256" key="1">
    <source>
        <dbReference type="ARBA" id="ARBA00022598"/>
    </source>
</evidence>